<comment type="caution">
    <text evidence="1">The sequence shown here is derived from an EMBL/GenBank/DDBJ whole genome shotgun (WGS) entry which is preliminary data.</text>
</comment>
<sequence>MKKIRNTEGKKTVEYPDTSFLIMEVNPQKVEYYDKKKKAIPLNYERRNVNFIHKELTSTHWGHSKAIGYWVNLLHWDFRKITFFIPDFHNCHVGCHKGYQETDHSMVLISVIFQIFFNENSKTQVMTTILQLYDWEENFGNIYLFFCSQELIYNINSLVADRKSVKHKPPVSRATEGIWQRPKLLKGINLFGMFNDKKHRKTRRKKIRGDEVRTKREEELIGRRGDLLSSEGPWDPWVIFCGSVFIGGIKYTKSTIRNQSIIKKYISSLMGTNSLLLKTPGEHFWHLHDKCHCRGVPIGKVGSVLNIGCINNWFVLLTYVYNLFLSDFKMADTFLRSINN</sequence>
<name>A0A0L6VRR0_9BASI</name>
<reference evidence="1 2" key="1">
    <citation type="submission" date="2015-08" db="EMBL/GenBank/DDBJ databases">
        <title>Next Generation Sequencing and Analysis of the Genome of Puccinia sorghi L Schw, the Causal Agent of Maize Common Rust.</title>
        <authorList>
            <person name="Rochi L."/>
            <person name="Burguener G."/>
            <person name="Darino M."/>
            <person name="Turjanski A."/>
            <person name="Kreff E."/>
            <person name="Dieguez M.J."/>
            <person name="Sacco F."/>
        </authorList>
    </citation>
    <scope>NUCLEOTIDE SEQUENCE [LARGE SCALE GENOMIC DNA]</scope>
    <source>
        <strain evidence="1 2">RO10H11247</strain>
    </source>
</reference>
<evidence type="ECO:0000313" key="2">
    <source>
        <dbReference type="Proteomes" id="UP000037035"/>
    </source>
</evidence>
<dbReference type="Proteomes" id="UP000037035">
    <property type="component" value="Unassembled WGS sequence"/>
</dbReference>
<dbReference type="EMBL" id="LAVV01001677">
    <property type="protein sequence ID" value="KNZ63393.1"/>
    <property type="molecule type" value="Genomic_DNA"/>
</dbReference>
<gene>
    <name evidence="1" type="ORF">VP01_1150g1</name>
</gene>
<accession>A0A0L6VRR0</accession>
<dbReference type="AlphaFoldDB" id="A0A0L6VRR0"/>
<keyword evidence="2" id="KW-1185">Reference proteome</keyword>
<proteinExistence type="predicted"/>
<dbReference type="VEuPathDB" id="FungiDB:VP01_1150g1"/>
<evidence type="ECO:0000313" key="1">
    <source>
        <dbReference type="EMBL" id="KNZ63393.1"/>
    </source>
</evidence>
<organism evidence="1 2">
    <name type="scientific">Puccinia sorghi</name>
    <dbReference type="NCBI Taxonomy" id="27349"/>
    <lineage>
        <taxon>Eukaryota</taxon>
        <taxon>Fungi</taxon>
        <taxon>Dikarya</taxon>
        <taxon>Basidiomycota</taxon>
        <taxon>Pucciniomycotina</taxon>
        <taxon>Pucciniomycetes</taxon>
        <taxon>Pucciniales</taxon>
        <taxon>Pucciniaceae</taxon>
        <taxon>Puccinia</taxon>
    </lineage>
</organism>
<protein>
    <submittedName>
        <fullName evidence="1">Uncharacterized protein</fullName>
    </submittedName>
</protein>